<comment type="caution">
    <text evidence="1">The sequence shown here is derived from an EMBL/GenBank/DDBJ whole genome shotgun (WGS) entry which is preliminary data.</text>
</comment>
<organism evidence="1 2">
    <name type="scientific">Eretmocerus hayati</name>
    <dbReference type="NCBI Taxonomy" id="131215"/>
    <lineage>
        <taxon>Eukaryota</taxon>
        <taxon>Metazoa</taxon>
        <taxon>Ecdysozoa</taxon>
        <taxon>Arthropoda</taxon>
        <taxon>Hexapoda</taxon>
        <taxon>Insecta</taxon>
        <taxon>Pterygota</taxon>
        <taxon>Neoptera</taxon>
        <taxon>Endopterygota</taxon>
        <taxon>Hymenoptera</taxon>
        <taxon>Apocrita</taxon>
        <taxon>Proctotrupomorpha</taxon>
        <taxon>Chalcidoidea</taxon>
        <taxon>Aphelinidae</taxon>
        <taxon>Aphelininae</taxon>
        <taxon>Eretmocerus</taxon>
    </lineage>
</organism>
<gene>
    <name evidence="1" type="ORF">QAD02_008755</name>
</gene>
<reference evidence="1" key="1">
    <citation type="submission" date="2023-04" db="EMBL/GenBank/DDBJ databases">
        <title>A chromosome-level genome assembly of the parasitoid wasp Eretmocerus hayati.</title>
        <authorList>
            <person name="Zhong Y."/>
            <person name="Liu S."/>
            <person name="Liu Y."/>
        </authorList>
    </citation>
    <scope>NUCLEOTIDE SEQUENCE</scope>
    <source>
        <strain evidence="1">ZJU_SS_LIU_2023</strain>
    </source>
</reference>
<evidence type="ECO:0000313" key="1">
    <source>
        <dbReference type="EMBL" id="KAJ8667093.1"/>
    </source>
</evidence>
<proteinExistence type="predicted"/>
<accession>A0ACC2N7Z8</accession>
<dbReference type="EMBL" id="CM056744">
    <property type="protein sequence ID" value="KAJ8667093.1"/>
    <property type="molecule type" value="Genomic_DNA"/>
</dbReference>
<name>A0ACC2N7Z8_9HYME</name>
<keyword evidence="2" id="KW-1185">Reference proteome</keyword>
<sequence>MAGKMYWRCHISFVCISILGLVIPLVAAVPNQLKFCALESEVSKDSCFTVAGDDSPVKCEPVIDSVECAIKLGTGAADFGIFTADELLVAHNFYTTGLQVVAELKSKFRSQIEPYQFQTVVVVTRNYTAKENSFGGLIGAGYCHPGFGKSQIWSDFVMKYFEEKVLNNVCRKHLTVAENEIINLKEFFKKGCRPGEWSSDPILDKKLKKKYPQLCELCGDKEQCSYDKADKYHGHFGALDCLTSGRGQVAYADLHYVQEYFKQSNRYSDYQLLCENGTVMPIDTTNACTWFKEPWKVIVAREDKASEVLRITEESSSKRLIASLSWQEILHELLFAKDTPRFHHEFLTPVHYLNTGRGAELPRPSPACGEDIRWCTVSDLEYQKCNWTSAASMVLGIKPPIACVKTQSPFECFDKIAKKEADIISIDSNYGYLARSVYGLSPVLFCETYSDYYSFVVAAVRANAQMKRIRKWEDVRNSKACFPEYGGISWLSFVNAARDHRILSKSCDYPSIVAKLLDEACTPGFAEANHAMNRMKPSLKDDLGKLCKLCPRQPNVEQCEANQNNPFYGDRGALECLKTGNGDIAFFELTNVRDSIDIHKDNNSIIQNEYRVLCKNGSLALNFGFDVDAACALSVTIDSEVVSRRDLKDPQLEDVKRVLLKIRDWLGYRGAGSRRIIRVFDRFNGSKHLLFKDSTTALLPTDSTVAAVQAYRDLFSHVDSCNSVGVLLPMSILAIINFLIARFI</sequence>
<protein>
    <submittedName>
        <fullName evidence="1">Uncharacterized protein</fullName>
    </submittedName>
</protein>
<dbReference type="Proteomes" id="UP001239111">
    <property type="component" value="Chromosome 4"/>
</dbReference>
<evidence type="ECO:0000313" key="2">
    <source>
        <dbReference type="Proteomes" id="UP001239111"/>
    </source>
</evidence>